<reference evidence="2" key="1">
    <citation type="submission" date="2021-01" db="EMBL/GenBank/DDBJ databases">
        <authorList>
            <person name="Corre E."/>
            <person name="Pelletier E."/>
            <person name="Niang G."/>
            <person name="Scheremetjew M."/>
            <person name="Finn R."/>
            <person name="Kale V."/>
            <person name="Holt S."/>
            <person name="Cochrane G."/>
            <person name="Meng A."/>
            <person name="Brown T."/>
            <person name="Cohen L."/>
        </authorList>
    </citation>
    <scope>NUCLEOTIDE SEQUENCE</scope>
    <source>
        <strain evidence="2">NIES-2562</strain>
    </source>
</reference>
<feature type="region of interest" description="Disordered" evidence="1">
    <location>
        <begin position="85"/>
        <end position="115"/>
    </location>
</feature>
<proteinExistence type="predicted"/>
<dbReference type="EMBL" id="HBIB01048304">
    <property type="protein sequence ID" value="CAE0269421.1"/>
    <property type="molecule type" value="Transcribed_RNA"/>
</dbReference>
<dbReference type="AlphaFoldDB" id="A0A7S3LX26"/>
<accession>A0A7S3LX26</accession>
<evidence type="ECO:0000256" key="1">
    <source>
        <dbReference type="SAM" id="MobiDB-lite"/>
    </source>
</evidence>
<dbReference type="Pfam" id="PF03637">
    <property type="entry name" value="Mob1_phocein"/>
    <property type="match status" value="1"/>
</dbReference>
<sequence>MPNTKEQSNEGLFPCKILSVAFGGARCKCEKPLLLTCAHAKHRIGGIIGGVVQRQTLLRTMTERELSSAADQIRGPRDILNLKRRASSESSLPVSPWTDTSATPLKKRNPRGSSNNRRYMWLRKWKLSSASDPNQVALLLQKNILEDCSNSSRICSLPPGVSVELWLYEHLRRMLREMNELVVSLRGLCDAETCPQMKATDEWQYLCAAHASPKECCAVDYIIHTLDGATALLTSTAIFESRYNISQEAAKNFQPIARRLYRVFSHTFYHHREAFNEFEKKHFLCRRFVTLASMFDLMSQKLFLIPSSAIFGESNITR</sequence>
<evidence type="ECO:0000313" key="2">
    <source>
        <dbReference type="EMBL" id="CAE0269421.1"/>
    </source>
</evidence>
<dbReference type="InterPro" id="IPR036703">
    <property type="entry name" value="MOB_kinase_act_sf"/>
</dbReference>
<dbReference type="SUPFAM" id="SSF101152">
    <property type="entry name" value="Mob1/phocein"/>
    <property type="match status" value="1"/>
</dbReference>
<name>A0A7S3LX26_9EUKA</name>
<dbReference type="InterPro" id="IPR005301">
    <property type="entry name" value="MOB_kinase_act_fam"/>
</dbReference>
<feature type="compositionally biased region" description="Polar residues" evidence="1">
    <location>
        <begin position="88"/>
        <end position="103"/>
    </location>
</feature>
<organism evidence="2">
    <name type="scientific">Palpitomonas bilix</name>
    <dbReference type="NCBI Taxonomy" id="652834"/>
    <lineage>
        <taxon>Eukaryota</taxon>
        <taxon>Eukaryota incertae sedis</taxon>
    </lineage>
</organism>
<dbReference type="PANTHER" id="PTHR22599">
    <property type="entry name" value="MPS ONE BINDER KINASE ACTIVATOR-LIKE MOB"/>
    <property type="match status" value="1"/>
</dbReference>
<dbReference type="Gene3D" id="1.20.140.30">
    <property type="entry name" value="MOB kinase activator"/>
    <property type="match status" value="1"/>
</dbReference>
<gene>
    <name evidence="2" type="ORF">PBIL07802_LOCUS31774</name>
</gene>
<protein>
    <submittedName>
        <fullName evidence="2">Uncharacterized protein</fullName>
    </submittedName>
</protein>
<dbReference type="SMART" id="SM01388">
    <property type="entry name" value="Mob1_phocein"/>
    <property type="match status" value="1"/>
</dbReference>